<feature type="domain" description="ABC transmembrane type-1" evidence="8">
    <location>
        <begin position="84"/>
        <end position="275"/>
    </location>
</feature>
<organism evidence="9 10">
    <name type="scientific">Cohnella silvisoli</name>
    <dbReference type="NCBI Taxonomy" id="2873699"/>
    <lineage>
        <taxon>Bacteria</taxon>
        <taxon>Bacillati</taxon>
        <taxon>Bacillota</taxon>
        <taxon>Bacilli</taxon>
        <taxon>Bacillales</taxon>
        <taxon>Paenibacillaceae</taxon>
        <taxon>Cohnella</taxon>
    </lineage>
</organism>
<dbReference type="SUPFAM" id="SSF161098">
    <property type="entry name" value="MetI-like"/>
    <property type="match status" value="1"/>
</dbReference>
<evidence type="ECO:0000256" key="4">
    <source>
        <dbReference type="ARBA" id="ARBA00022692"/>
    </source>
</evidence>
<evidence type="ECO:0000259" key="8">
    <source>
        <dbReference type="PROSITE" id="PS50928"/>
    </source>
</evidence>
<comment type="caution">
    <text evidence="9">The sequence shown here is derived from an EMBL/GenBank/DDBJ whole genome shotgun (WGS) entry which is preliminary data.</text>
</comment>
<dbReference type="PROSITE" id="PS50928">
    <property type="entry name" value="ABC_TM1"/>
    <property type="match status" value="1"/>
</dbReference>
<dbReference type="InterPro" id="IPR000515">
    <property type="entry name" value="MetI-like"/>
</dbReference>
<evidence type="ECO:0000256" key="6">
    <source>
        <dbReference type="ARBA" id="ARBA00023136"/>
    </source>
</evidence>
<keyword evidence="5 7" id="KW-1133">Transmembrane helix</keyword>
<evidence type="ECO:0000256" key="2">
    <source>
        <dbReference type="ARBA" id="ARBA00022448"/>
    </source>
</evidence>
<gene>
    <name evidence="9" type="ORF">QJS35_18265</name>
</gene>
<dbReference type="PANTHER" id="PTHR43744:SF8">
    <property type="entry name" value="SN-GLYCEROL-3-PHOSPHATE TRANSPORT SYSTEM PERMEASE PROTEIN UGPE"/>
    <property type="match status" value="1"/>
</dbReference>
<dbReference type="PANTHER" id="PTHR43744">
    <property type="entry name" value="ABC TRANSPORTER PERMEASE PROTEIN MG189-RELATED-RELATED"/>
    <property type="match status" value="1"/>
</dbReference>
<evidence type="ECO:0000256" key="3">
    <source>
        <dbReference type="ARBA" id="ARBA00022475"/>
    </source>
</evidence>
<dbReference type="CDD" id="cd06261">
    <property type="entry name" value="TM_PBP2"/>
    <property type="match status" value="1"/>
</dbReference>
<comment type="subcellular location">
    <subcellularLocation>
        <location evidence="1 7">Cell membrane</location>
        <topology evidence="1 7">Multi-pass membrane protein</topology>
    </subcellularLocation>
</comment>
<reference evidence="9 10" key="1">
    <citation type="journal article" date="2023" name="Genome Announc.">
        <title>Pan-Genome Analyses of the Genus Cohnella and Proposal of the Novel Species Cohnella silvisoli sp. nov., Isolated from Forest Soil.</title>
        <authorList>
            <person name="Wang C."/>
            <person name="Mao L."/>
            <person name="Bao G."/>
            <person name="Zhu H."/>
        </authorList>
    </citation>
    <scope>NUCLEOTIDE SEQUENCE [LARGE SCALE GENOMIC DNA]</scope>
    <source>
        <strain evidence="9 10">NL03-T5-1</strain>
    </source>
</reference>
<dbReference type="Pfam" id="PF00528">
    <property type="entry name" value="BPD_transp_1"/>
    <property type="match status" value="1"/>
</dbReference>
<keyword evidence="3" id="KW-1003">Cell membrane</keyword>
<dbReference type="RefSeq" id="WP_232186723.1">
    <property type="nucleotide sequence ID" value="NZ_JAIOAP010000009.1"/>
</dbReference>
<dbReference type="Gene3D" id="1.10.3720.10">
    <property type="entry name" value="MetI-like"/>
    <property type="match status" value="1"/>
</dbReference>
<feature type="transmembrane region" description="Helical" evidence="7">
    <location>
        <begin position="196"/>
        <end position="221"/>
    </location>
</feature>
<keyword evidence="4 7" id="KW-0812">Transmembrane</keyword>
<proteinExistence type="inferred from homology"/>
<name>A0ABV1KWH9_9BACL</name>
<keyword evidence="2 7" id="KW-0813">Transport</keyword>
<feature type="transmembrane region" description="Helical" evidence="7">
    <location>
        <begin position="254"/>
        <end position="275"/>
    </location>
</feature>
<evidence type="ECO:0000313" key="9">
    <source>
        <dbReference type="EMBL" id="MEQ4484345.1"/>
    </source>
</evidence>
<evidence type="ECO:0000256" key="5">
    <source>
        <dbReference type="ARBA" id="ARBA00022989"/>
    </source>
</evidence>
<feature type="transmembrane region" description="Helical" evidence="7">
    <location>
        <begin position="80"/>
        <end position="104"/>
    </location>
</feature>
<feature type="transmembrane region" description="Helical" evidence="7">
    <location>
        <begin position="23"/>
        <end position="43"/>
    </location>
</feature>
<protein>
    <submittedName>
        <fullName evidence="9">Carbohydrate ABC transporter permease</fullName>
    </submittedName>
</protein>
<feature type="transmembrane region" description="Helical" evidence="7">
    <location>
        <begin position="116"/>
        <end position="140"/>
    </location>
</feature>
<comment type="similarity">
    <text evidence="7">Belongs to the binding-protein-dependent transport system permease family.</text>
</comment>
<dbReference type="InterPro" id="IPR035906">
    <property type="entry name" value="MetI-like_sf"/>
</dbReference>
<sequence length="290" mass="32274">MSQAETAGKSGRARRRATVRNRVSWLAEGTMLALGLVVIYPLAHLFLSSLKEPDKVFDPFYIPDFTFWGNYEEVFRAGNFLISFGNTVFLTTASIGLVAILSSMAGHAISRAGKGLLLWIYFLLLSGMIIPAQTTMIPIFKLAVAFGLIDTRFFMILMYTAGVIPFATFIYAGFVKSIPRELEEAAAIDGCGRWRTYWTIVFPLLMPATGTIIVTNIFGMWSDLLGPLLYLYSPEKQTLMTLIFSFKQERTTDWGPVFALSVIATIPLILLFLFVQKQFIRGLTSGALKG</sequence>
<feature type="transmembrane region" description="Helical" evidence="7">
    <location>
        <begin position="152"/>
        <end position="175"/>
    </location>
</feature>
<accession>A0ABV1KWH9</accession>
<keyword evidence="10" id="KW-1185">Reference proteome</keyword>
<dbReference type="Proteomes" id="UP001493487">
    <property type="component" value="Unassembled WGS sequence"/>
</dbReference>
<evidence type="ECO:0000256" key="1">
    <source>
        <dbReference type="ARBA" id="ARBA00004651"/>
    </source>
</evidence>
<dbReference type="EMBL" id="JASKHM010000010">
    <property type="protein sequence ID" value="MEQ4484345.1"/>
    <property type="molecule type" value="Genomic_DNA"/>
</dbReference>
<evidence type="ECO:0000313" key="10">
    <source>
        <dbReference type="Proteomes" id="UP001493487"/>
    </source>
</evidence>
<keyword evidence="6 7" id="KW-0472">Membrane</keyword>
<evidence type="ECO:0000256" key="7">
    <source>
        <dbReference type="RuleBase" id="RU363032"/>
    </source>
</evidence>